<feature type="active site" description="Proton donor" evidence="4">
    <location>
        <position position="55"/>
    </location>
</feature>
<comment type="caution">
    <text evidence="8">The sequence shown here is derived from an EMBL/GenBank/DDBJ whole genome shotgun (WGS) entry which is preliminary data.</text>
</comment>
<keyword evidence="2" id="KW-0521">NADP</keyword>
<evidence type="ECO:0000313" key="9">
    <source>
        <dbReference type="Proteomes" id="UP000231912"/>
    </source>
</evidence>
<dbReference type="Proteomes" id="UP000231912">
    <property type="component" value="Unassembled WGS sequence"/>
</dbReference>
<dbReference type="PANTHER" id="PTHR43827:SF3">
    <property type="entry name" value="NADP-DEPENDENT OXIDOREDUCTASE DOMAIN-CONTAINING PROTEIN"/>
    <property type="match status" value="1"/>
</dbReference>
<organism evidence="8 9">
    <name type="scientific">Leptospira wolffii</name>
    <dbReference type="NCBI Taxonomy" id="409998"/>
    <lineage>
        <taxon>Bacteria</taxon>
        <taxon>Pseudomonadati</taxon>
        <taxon>Spirochaetota</taxon>
        <taxon>Spirochaetia</taxon>
        <taxon>Leptospirales</taxon>
        <taxon>Leptospiraceae</taxon>
        <taxon>Leptospira</taxon>
    </lineage>
</organism>
<dbReference type="EMBL" id="NPDT01000001">
    <property type="protein sequence ID" value="PJZ67559.1"/>
    <property type="molecule type" value="Genomic_DNA"/>
</dbReference>
<evidence type="ECO:0000256" key="6">
    <source>
        <dbReference type="PIRSR" id="PIRSR000097-3"/>
    </source>
</evidence>
<dbReference type="RefSeq" id="WP_100758019.1">
    <property type="nucleotide sequence ID" value="NZ_NPDT01000001.1"/>
</dbReference>
<dbReference type="GO" id="GO:0016616">
    <property type="term" value="F:oxidoreductase activity, acting on the CH-OH group of donors, NAD or NADP as acceptor"/>
    <property type="evidence" value="ECO:0007669"/>
    <property type="project" value="UniProtKB-ARBA"/>
</dbReference>
<dbReference type="AlphaFoldDB" id="A0A2M9ZGK4"/>
<dbReference type="InterPro" id="IPR018170">
    <property type="entry name" value="Aldo/ket_reductase_CS"/>
</dbReference>
<evidence type="ECO:0000256" key="4">
    <source>
        <dbReference type="PIRSR" id="PIRSR000097-1"/>
    </source>
</evidence>
<feature type="domain" description="NADP-dependent oxidoreductase" evidence="7">
    <location>
        <begin position="23"/>
        <end position="261"/>
    </location>
</feature>
<feature type="site" description="Lowers pKa of active site Tyr" evidence="6">
    <location>
        <position position="80"/>
    </location>
</feature>
<sequence length="273" mass="30955">MQNSVLNQSVRLNNGNEMPVFGLGVWKTKSGKECVDAVLWALEAGYRHIDTAKIYGNESDVGTAIRKSGISREEIFVTTKLWNSDQRDPRKNLEGSLKSLGLESIDLYLIHFPVASTRKQAWKELEKAYKEGLVRAIGVSNYTVPHIRELLGYAEILPAVNQVEYHPFLNQNDLLELCKEKGIILEAYSPLAHGQKISDPKLSAMAKKYKKTPAQILIRWAIDKGMVVIPKSVRKERILENSQVFDFSLSKEDLTEMESWNENFRTCWDPTGA</sequence>
<dbReference type="PROSITE" id="PS00798">
    <property type="entry name" value="ALDOKETO_REDUCTASE_1"/>
    <property type="match status" value="1"/>
</dbReference>
<evidence type="ECO:0000313" key="8">
    <source>
        <dbReference type="EMBL" id="PJZ67559.1"/>
    </source>
</evidence>
<gene>
    <name evidence="8" type="ORF">CH371_05960</name>
</gene>
<dbReference type="InterPro" id="IPR020471">
    <property type="entry name" value="AKR"/>
</dbReference>
<dbReference type="InterPro" id="IPR023210">
    <property type="entry name" value="NADP_OxRdtase_dom"/>
</dbReference>
<evidence type="ECO:0000256" key="2">
    <source>
        <dbReference type="ARBA" id="ARBA00022857"/>
    </source>
</evidence>
<evidence type="ECO:0000256" key="5">
    <source>
        <dbReference type="PIRSR" id="PIRSR000097-2"/>
    </source>
</evidence>
<evidence type="ECO:0000256" key="3">
    <source>
        <dbReference type="ARBA" id="ARBA00023002"/>
    </source>
</evidence>
<comment type="similarity">
    <text evidence="1">Belongs to the aldo/keto reductase family.</text>
</comment>
<protein>
    <submittedName>
        <fullName evidence="8">Aldo/keto reductase</fullName>
    </submittedName>
</protein>
<dbReference type="SUPFAM" id="SSF51430">
    <property type="entry name" value="NAD(P)-linked oxidoreductase"/>
    <property type="match status" value="1"/>
</dbReference>
<dbReference type="Pfam" id="PF00248">
    <property type="entry name" value="Aldo_ket_red"/>
    <property type="match status" value="1"/>
</dbReference>
<proteinExistence type="inferred from homology"/>
<dbReference type="InterPro" id="IPR036812">
    <property type="entry name" value="NAD(P)_OxRdtase_dom_sf"/>
</dbReference>
<accession>A0A2M9ZGK4</accession>
<dbReference type="PROSITE" id="PS00062">
    <property type="entry name" value="ALDOKETO_REDUCTASE_2"/>
    <property type="match status" value="1"/>
</dbReference>
<reference evidence="8 9" key="1">
    <citation type="submission" date="2017-07" db="EMBL/GenBank/DDBJ databases">
        <title>Leptospira spp. isolated from tropical soils.</title>
        <authorList>
            <person name="Thibeaux R."/>
            <person name="Iraola G."/>
            <person name="Ferres I."/>
            <person name="Bierque E."/>
            <person name="Girault D."/>
            <person name="Soupe-Gilbert M.-E."/>
            <person name="Picardeau M."/>
            <person name="Goarant C."/>
        </authorList>
    </citation>
    <scope>NUCLEOTIDE SEQUENCE [LARGE SCALE GENOMIC DNA]</scope>
    <source>
        <strain evidence="8 9">FH2-C-A2</strain>
    </source>
</reference>
<dbReference type="PRINTS" id="PR00069">
    <property type="entry name" value="ALDKETRDTASE"/>
</dbReference>
<dbReference type="CDD" id="cd19071">
    <property type="entry name" value="AKR_AKR1-5-like"/>
    <property type="match status" value="1"/>
</dbReference>
<dbReference type="FunFam" id="3.20.20.100:FF:000015">
    <property type="entry name" value="Oxidoreductase, aldo/keto reductase family"/>
    <property type="match status" value="1"/>
</dbReference>
<evidence type="ECO:0000259" key="7">
    <source>
        <dbReference type="Pfam" id="PF00248"/>
    </source>
</evidence>
<keyword evidence="3" id="KW-0560">Oxidoreductase</keyword>
<name>A0A2M9ZGK4_9LEPT</name>
<dbReference type="Gene3D" id="3.20.20.100">
    <property type="entry name" value="NADP-dependent oxidoreductase domain"/>
    <property type="match status" value="1"/>
</dbReference>
<feature type="binding site" evidence="5">
    <location>
        <position position="111"/>
    </location>
    <ligand>
        <name>substrate</name>
    </ligand>
</feature>
<evidence type="ECO:0000256" key="1">
    <source>
        <dbReference type="ARBA" id="ARBA00007905"/>
    </source>
</evidence>
<dbReference type="PANTHER" id="PTHR43827">
    <property type="entry name" value="2,5-DIKETO-D-GLUCONIC ACID REDUCTASE"/>
    <property type="match status" value="1"/>
</dbReference>
<dbReference type="PIRSF" id="PIRSF000097">
    <property type="entry name" value="AKR"/>
    <property type="match status" value="1"/>
</dbReference>